<protein>
    <submittedName>
        <fullName evidence="1">Uncharacterized protein</fullName>
    </submittedName>
</protein>
<dbReference type="Proteomes" id="UP000828048">
    <property type="component" value="Chromosome 2"/>
</dbReference>
<organism evidence="1 2">
    <name type="scientific">Vaccinium darrowii</name>
    <dbReference type="NCBI Taxonomy" id="229202"/>
    <lineage>
        <taxon>Eukaryota</taxon>
        <taxon>Viridiplantae</taxon>
        <taxon>Streptophyta</taxon>
        <taxon>Embryophyta</taxon>
        <taxon>Tracheophyta</taxon>
        <taxon>Spermatophyta</taxon>
        <taxon>Magnoliopsida</taxon>
        <taxon>eudicotyledons</taxon>
        <taxon>Gunneridae</taxon>
        <taxon>Pentapetalae</taxon>
        <taxon>asterids</taxon>
        <taxon>Ericales</taxon>
        <taxon>Ericaceae</taxon>
        <taxon>Vaccinioideae</taxon>
        <taxon>Vaccinieae</taxon>
        <taxon>Vaccinium</taxon>
    </lineage>
</organism>
<gene>
    <name evidence="1" type="ORF">Vadar_034040</name>
</gene>
<reference evidence="1 2" key="1">
    <citation type="journal article" date="2021" name="Hortic Res">
        <title>High-quality reference genome and annotation aids understanding of berry development for evergreen blueberry (Vaccinium darrowii).</title>
        <authorList>
            <person name="Yu J."/>
            <person name="Hulse-Kemp A.M."/>
            <person name="Babiker E."/>
            <person name="Staton M."/>
        </authorList>
    </citation>
    <scope>NUCLEOTIDE SEQUENCE [LARGE SCALE GENOMIC DNA]</scope>
    <source>
        <strain evidence="2">cv. NJ 8807/NJ 8810</strain>
        <tissue evidence="1">Young leaf</tissue>
    </source>
</reference>
<proteinExistence type="predicted"/>
<name>A0ACB7X6W8_9ERIC</name>
<sequence>MPTTKRQEEHTGSIGFRVAPFPRAYQKHQKPSTGHRSPTLTKTWKGSTILDYSAENSKRNDMANQIPFDTITSFDQEKKKNTITSASSGSSLTRSGPIAFASSRCDSCKIRLEDPNAAGEDLFAAYFVYSGYRENSVEPILNSSRYFVLKIKYQTSN</sequence>
<keyword evidence="2" id="KW-1185">Reference proteome</keyword>
<evidence type="ECO:0000313" key="1">
    <source>
        <dbReference type="EMBL" id="KAH7836251.1"/>
    </source>
</evidence>
<evidence type="ECO:0000313" key="2">
    <source>
        <dbReference type="Proteomes" id="UP000828048"/>
    </source>
</evidence>
<dbReference type="EMBL" id="CM037152">
    <property type="protein sequence ID" value="KAH7836251.1"/>
    <property type="molecule type" value="Genomic_DNA"/>
</dbReference>
<accession>A0ACB7X6W8</accession>
<comment type="caution">
    <text evidence="1">The sequence shown here is derived from an EMBL/GenBank/DDBJ whole genome shotgun (WGS) entry which is preliminary data.</text>
</comment>